<accession>A0A815CXF2</accession>
<reference evidence="1" key="1">
    <citation type="submission" date="2021-02" db="EMBL/GenBank/DDBJ databases">
        <authorList>
            <person name="Nowell W R."/>
        </authorList>
    </citation>
    <scope>NUCLEOTIDE SEQUENCE</scope>
</reference>
<evidence type="ECO:0000313" key="4">
    <source>
        <dbReference type="Proteomes" id="UP000663870"/>
    </source>
</evidence>
<dbReference type="EMBL" id="CAJNOH010002375">
    <property type="protein sequence ID" value="CAF1289939.1"/>
    <property type="molecule type" value="Genomic_DNA"/>
</dbReference>
<keyword evidence="4" id="KW-1185">Reference proteome</keyword>
<protein>
    <submittedName>
        <fullName evidence="1">Uncharacterized protein</fullName>
    </submittedName>
</protein>
<sequence length="34" mass="3943">MRLDPQFLLFGFLSTLLCTINVVHDLLLCLDYSK</sequence>
<evidence type="ECO:0000313" key="2">
    <source>
        <dbReference type="EMBL" id="CAF1566503.1"/>
    </source>
</evidence>
<comment type="caution">
    <text evidence="1">The sequence shown here is derived from an EMBL/GenBank/DDBJ whole genome shotgun (WGS) entry which is preliminary data.</text>
</comment>
<dbReference type="EMBL" id="CAJNOL010003541">
    <property type="protein sequence ID" value="CAF1566503.1"/>
    <property type="molecule type" value="Genomic_DNA"/>
</dbReference>
<dbReference type="AlphaFoldDB" id="A0A815CXF2"/>
<evidence type="ECO:0000313" key="3">
    <source>
        <dbReference type="Proteomes" id="UP000663854"/>
    </source>
</evidence>
<proteinExistence type="predicted"/>
<dbReference type="Proteomes" id="UP000663870">
    <property type="component" value="Unassembled WGS sequence"/>
</dbReference>
<organism evidence="1 3">
    <name type="scientific">Rotaria sordida</name>
    <dbReference type="NCBI Taxonomy" id="392033"/>
    <lineage>
        <taxon>Eukaryota</taxon>
        <taxon>Metazoa</taxon>
        <taxon>Spiralia</taxon>
        <taxon>Gnathifera</taxon>
        <taxon>Rotifera</taxon>
        <taxon>Eurotatoria</taxon>
        <taxon>Bdelloidea</taxon>
        <taxon>Philodinida</taxon>
        <taxon>Philodinidae</taxon>
        <taxon>Rotaria</taxon>
    </lineage>
</organism>
<dbReference type="Proteomes" id="UP000663854">
    <property type="component" value="Unassembled WGS sequence"/>
</dbReference>
<feature type="non-terminal residue" evidence="1">
    <location>
        <position position="1"/>
    </location>
</feature>
<evidence type="ECO:0000313" key="1">
    <source>
        <dbReference type="EMBL" id="CAF1289939.1"/>
    </source>
</evidence>
<name>A0A815CXF2_9BILA</name>
<gene>
    <name evidence="2" type="ORF">JXQ802_LOCUS44808</name>
    <name evidence="1" type="ORF">PYM288_LOCUS29337</name>
</gene>